<accession>A0ABU9VQ81</accession>
<evidence type="ECO:0000313" key="9">
    <source>
        <dbReference type="EMBL" id="MEN1759320.1"/>
    </source>
</evidence>
<comment type="caution">
    <text evidence="9">The sequence shown here is derived from an EMBL/GenBank/DDBJ whole genome shotgun (WGS) entry which is preliminary data.</text>
</comment>
<evidence type="ECO:0000256" key="5">
    <source>
        <dbReference type="ARBA" id="ARBA00023004"/>
    </source>
</evidence>
<dbReference type="PANTHER" id="PTHR11735:SF6">
    <property type="entry name" value="TRNA N6-ADENOSINE THREONYLCARBAMOYLTRANSFERASE, MITOCHONDRIAL"/>
    <property type="match status" value="1"/>
</dbReference>
<dbReference type="Gene3D" id="3.30.420.40">
    <property type="match status" value="2"/>
</dbReference>
<protein>
    <recommendedName>
        <fullName evidence="1">N(6)-L-threonylcarbamoyladenine synthase</fullName>
        <ecNumber evidence="1">2.3.1.234</ecNumber>
    </recommendedName>
</protein>
<dbReference type="PROSITE" id="PS01016">
    <property type="entry name" value="GLYCOPROTEASE"/>
    <property type="match status" value="1"/>
</dbReference>
<evidence type="ECO:0000256" key="7">
    <source>
        <dbReference type="ARBA" id="ARBA00048117"/>
    </source>
</evidence>
<feature type="domain" description="Gcp-like" evidence="8">
    <location>
        <begin position="32"/>
        <end position="300"/>
    </location>
</feature>
<evidence type="ECO:0000256" key="1">
    <source>
        <dbReference type="ARBA" id="ARBA00012156"/>
    </source>
</evidence>
<gene>
    <name evidence="9" type="ORF">AAIG11_02435</name>
</gene>
<dbReference type="Proteomes" id="UP001407405">
    <property type="component" value="Unassembled WGS sequence"/>
</dbReference>
<dbReference type="EC" id="2.3.1.234" evidence="1"/>
<keyword evidence="5" id="KW-0408">Iron</keyword>
<name>A0ABU9VQ81_9CLOT</name>
<comment type="catalytic activity">
    <reaction evidence="7">
        <text>L-threonylcarbamoyladenylate + adenosine(37) in tRNA = N(6)-L-threonylcarbamoyladenosine(37) in tRNA + AMP + H(+)</text>
        <dbReference type="Rhea" id="RHEA:37059"/>
        <dbReference type="Rhea" id="RHEA-COMP:10162"/>
        <dbReference type="Rhea" id="RHEA-COMP:10163"/>
        <dbReference type="ChEBI" id="CHEBI:15378"/>
        <dbReference type="ChEBI" id="CHEBI:73682"/>
        <dbReference type="ChEBI" id="CHEBI:74411"/>
        <dbReference type="ChEBI" id="CHEBI:74418"/>
        <dbReference type="ChEBI" id="CHEBI:456215"/>
        <dbReference type="EC" id="2.3.1.234"/>
    </reaction>
</comment>
<evidence type="ECO:0000313" key="10">
    <source>
        <dbReference type="Proteomes" id="UP001407405"/>
    </source>
</evidence>
<evidence type="ECO:0000256" key="6">
    <source>
        <dbReference type="ARBA" id="ARBA00023315"/>
    </source>
</evidence>
<dbReference type="InterPro" id="IPR000905">
    <property type="entry name" value="Gcp-like_dom"/>
</dbReference>
<evidence type="ECO:0000256" key="2">
    <source>
        <dbReference type="ARBA" id="ARBA00022679"/>
    </source>
</evidence>
<dbReference type="InterPro" id="IPR017860">
    <property type="entry name" value="Peptidase_M22_CS"/>
</dbReference>
<dbReference type="PANTHER" id="PTHR11735">
    <property type="entry name" value="TRNA N6-ADENOSINE THREONYLCARBAMOYLTRANSFERASE"/>
    <property type="match status" value="1"/>
</dbReference>
<dbReference type="InterPro" id="IPR043129">
    <property type="entry name" value="ATPase_NBD"/>
</dbReference>
<organism evidence="9 10">
    <name type="scientific">Anoxynatronum sibiricum</name>
    <dbReference type="NCBI Taxonomy" id="210623"/>
    <lineage>
        <taxon>Bacteria</taxon>
        <taxon>Bacillati</taxon>
        <taxon>Bacillota</taxon>
        <taxon>Clostridia</taxon>
        <taxon>Eubacteriales</taxon>
        <taxon>Clostridiaceae</taxon>
        <taxon>Anoxynatronum</taxon>
    </lineage>
</organism>
<dbReference type="PRINTS" id="PR00789">
    <property type="entry name" value="OSIALOPTASE"/>
</dbReference>
<evidence type="ECO:0000256" key="3">
    <source>
        <dbReference type="ARBA" id="ARBA00022694"/>
    </source>
</evidence>
<dbReference type="InterPro" id="IPR017861">
    <property type="entry name" value="KAE1/TsaD"/>
</dbReference>
<evidence type="ECO:0000256" key="4">
    <source>
        <dbReference type="ARBA" id="ARBA00022723"/>
    </source>
</evidence>
<sequence length="314" mass="34360">MDTSYQLLDQRRQVLAVPEGKRGLRQSEALFQHVRELPVLLESMESSLNQVQLKAVGYSNRPRNIEGSYMPVFLAGESLARSVAAIHQVPCFSYSHQEGHLAAGLWSLGLEMNHPFYALHLSGGTTELLRVTPMRGVGYTAAVVAQTSDISLGQLIDRLGVAMGLSFPAGPDLEKLAQKNELPLIDVPFSIHHNQSSHKDGFYLELSLSGPETFLQRCLQSSSYSNEQLAASIFHFSGILLGTLMKKALTLEPLASVLTVGGVASNCLVRETMEAFLKKLRLNIHHAQKEFCSDNAAGTAVLTAVHINRVLIDQ</sequence>
<keyword evidence="10" id="KW-1185">Reference proteome</keyword>
<dbReference type="SUPFAM" id="SSF53067">
    <property type="entry name" value="Actin-like ATPase domain"/>
    <property type="match status" value="1"/>
</dbReference>
<keyword evidence="4" id="KW-0479">Metal-binding</keyword>
<reference evidence="9 10" key="1">
    <citation type="submission" date="2024-04" db="EMBL/GenBank/DDBJ databases">
        <title>Genome sequencing and metabolic network reconstruction of aminoacids and betaine degradation by Anoxynatronum sibiricum.</title>
        <authorList>
            <person name="Detkova E.N."/>
            <person name="Boltjanskaja Y.V."/>
            <person name="Mardanov A.V."/>
            <person name="Kevbrin V."/>
        </authorList>
    </citation>
    <scope>NUCLEOTIDE SEQUENCE [LARGE SCALE GENOMIC DNA]</scope>
    <source>
        <strain evidence="9 10">Z-7981</strain>
    </source>
</reference>
<dbReference type="Pfam" id="PF00814">
    <property type="entry name" value="TsaD"/>
    <property type="match status" value="1"/>
</dbReference>
<proteinExistence type="predicted"/>
<keyword evidence="3" id="KW-0819">tRNA processing</keyword>
<keyword evidence="2" id="KW-0808">Transferase</keyword>
<evidence type="ECO:0000259" key="8">
    <source>
        <dbReference type="Pfam" id="PF00814"/>
    </source>
</evidence>
<keyword evidence="6" id="KW-0012">Acyltransferase</keyword>
<dbReference type="EMBL" id="JBCITM010000002">
    <property type="protein sequence ID" value="MEN1759320.1"/>
    <property type="molecule type" value="Genomic_DNA"/>
</dbReference>
<dbReference type="RefSeq" id="WP_343184917.1">
    <property type="nucleotide sequence ID" value="NZ_JBCITM010000002.1"/>
</dbReference>